<accession>A0ABQ6B9R3</accession>
<evidence type="ECO:0000313" key="2">
    <source>
        <dbReference type="Proteomes" id="UP001156905"/>
    </source>
</evidence>
<dbReference type="Proteomes" id="UP001156905">
    <property type="component" value="Unassembled WGS sequence"/>
</dbReference>
<gene>
    <name evidence="1" type="ORF">GCM10007857_78230</name>
</gene>
<evidence type="ECO:0000313" key="1">
    <source>
        <dbReference type="EMBL" id="GLR91107.1"/>
    </source>
</evidence>
<sequence>MAELLLDNEMDLNGGVSGPDLLLGHDPQRAALLAGSIWHARSLIKLISKQDVAVLIGRVGAEVQAFGIRHASHAVSTSVIADPQQLAQEIDDDGHACLGAWLDEGSALDRSRVLLRLAVGTAADHPANEHREAAGRLFSLVLAHLATEG</sequence>
<protein>
    <recommendedName>
        <fullName evidence="3">Nodulation protein NolU</fullName>
    </recommendedName>
</protein>
<name>A0ABQ6B9R3_9BRAD</name>
<keyword evidence="2" id="KW-1185">Reference proteome</keyword>
<dbReference type="EMBL" id="BSOW01000042">
    <property type="protein sequence ID" value="GLR91107.1"/>
    <property type="molecule type" value="Genomic_DNA"/>
</dbReference>
<dbReference type="RefSeq" id="WP_348522553.1">
    <property type="nucleotide sequence ID" value="NZ_BSOW01000042.1"/>
</dbReference>
<comment type="caution">
    <text evidence="1">The sequence shown here is derived from an EMBL/GenBank/DDBJ whole genome shotgun (WGS) entry which is preliminary data.</text>
</comment>
<organism evidence="1 2">
    <name type="scientific">Bradyrhizobium iriomotense</name>
    <dbReference type="NCBI Taxonomy" id="441950"/>
    <lineage>
        <taxon>Bacteria</taxon>
        <taxon>Pseudomonadati</taxon>
        <taxon>Pseudomonadota</taxon>
        <taxon>Alphaproteobacteria</taxon>
        <taxon>Hyphomicrobiales</taxon>
        <taxon>Nitrobacteraceae</taxon>
        <taxon>Bradyrhizobium</taxon>
    </lineage>
</organism>
<evidence type="ECO:0008006" key="3">
    <source>
        <dbReference type="Google" id="ProtNLM"/>
    </source>
</evidence>
<proteinExistence type="predicted"/>
<reference evidence="2" key="1">
    <citation type="journal article" date="2019" name="Int. J. Syst. Evol. Microbiol.">
        <title>The Global Catalogue of Microorganisms (GCM) 10K type strain sequencing project: providing services to taxonomists for standard genome sequencing and annotation.</title>
        <authorList>
            <consortium name="The Broad Institute Genomics Platform"/>
            <consortium name="The Broad Institute Genome Sequencing Center for Infectious Disease"/>
            <person name="Wu L."/>
            <person name="Ma J."/>
        </authorList>
    </citation>
    <scope>NUCLEOTIDE SEQUENCE [LARGE SCALE GENOMIC DNA]</scope>
    <source>
        <strain evidence="2">NBRC 102520</strain>
    </source>
</reference>